<name>A0A7I7S0J3_9MYCO</name>
<dbReference type="AlphaFoldDB" id="A0A7I7S0J3"/>
<geneLocation type="plasmid" evidence="2">
    <name>pjcm18538 dna</name>
</geneLocation>
<keyword evidence="2" id="KW-1185">Reference proteome</keyword>
<organism evidence="1 2">
    <name type="scientific">Mycolicibacterium arabiense</name>
    <dbReference type="NCBI Taxonomy" id="1286181"/>
    <lineage>
        <taxon>Bacteria</taxon>
        <taxon>Bacillati</taxon>
        <taxon>Actinomycetota</taxon>
        <taxon>Actinomycetes</taxon>
        <taxon>Mycobacteriales</taxon>
        <taxon>Mycobacteriaceae</taxon>
        <taxon>Mycolicibacterium</taxon>
    </lineage>
</organism>
<evidence type="ECO:0000313" key="2">
    <source>
        <dbReference type="Proteomes" id="UP000467428"/>
    </source>
</evidence>
<gene>
    <name evidence="1" type="ORF">MARA_38920</name>
</gene>
<protein>
    <submittedName>
        <fullName evidence="1">Uncharacterized protein</fullName>
    </submittedName>
</protein>
<dbReference type="KEGG" id="marz:MARA_38920"/>
<reference evidence="1 2" key="1">
    <citation type="journal article" date="2019" name="Emerg. Microbes Infect.">
        <title>Comprehensive subspecies identification of 175 nontuberculous mycobacteria species based on 7547 genomic profiles.</title>
        <authorList>
            <person name="Matsumoto Y."/>
            <person name="Kinjo T."/>
            <person name="Motooka D."/>
            <person name="Nabeya D."/>
            <person name="Jung N."/>
            <person name="Uechi K."/>
            <person name="Horii T."/>
            <person name="Iida T."/>
            <person name="Fujita J."/>
            <person name="Nakamura S."/>
        </authorList>
    </citation>
    <scope>NUCLEOTIDE SEQUENCE [LARGE SCALE GENOMIC DNA]</scope>
    <source>
        <strain evidence="1 2">JCM 18538</strain>
    </source>
</reference>
<evidence type="ECO:0000313" key="1">
    <source>
        <dbReference type="EMBL" id="BBY50424.1"/>
    </source>
</evidence>
<dbReference type="Proteomes" id="UP000467428">
    <property type="component" value="Chromosome"/>
</dbReference>
<proteinExistence type="predicted"/>
<sequence length="301" mass="33524">MVGLVEQWPSLRDQVVVAERLFGPSGPRMVGEWVAEQAGFIDDGDFAKTFSDHVHLPGIASMDFAHRHIRTPRGDLLGGIRFYSRNIARPFVDVLAHSFDDINSLTACVRAEWSPFNVRYLRVQTQPHRLADRPDVLLDKSIHAARCRDMAPCDGRVTLQRFDTPEVALDVVADRFAQLAAADPALSNNLSPAAPDDLRYWHAHQQLWAITRGIDTIGVFAVAPGALGWITGQEINEEVISVAHAGQRYATSAQCMWAHRWATDTTDLLIGTIDRHNHASRATALRAGRPRVLDNVFIRLD</sequence>
<accession>A0A7I7S0J3</accession>
<dbReference type="EMBL" id="AP022593">
    <property type="protein sequence ID" value="BBY50424.1"/>
    <property type="molecule type" value="Genomic_DNA"/>
</dbReference>